<comment type="similarity">
    <text evidence="1">Belongs to the protease inhibitor I3 (leguminous Kunitz-type inhibitor) family.</text>
</comment>
<accession>A0A834T095</accession>
<dbReference type="InterPro" id="IPR002160">
    <property type="entry name" value="Prot_inh_Kunz-lg"/>
</dbReference>
<reference evidence="6" key="1">
    <citation type="submission" date="2020-09" db="EMBL/GenBank/DDBJ databases">
        <title>Genome-Enabled Discovery of Anthraquinone Biosynthesis in Senna tora.</title>
        <authorList>
            <person name="Kang S.-H."/>
            <person name="Pandey R.P."/>
            <person name="Lee C.-M."/>
            <person name="Sim J.-S."/>
            <person name="Jeong J.-T."/>
            <person name="Choi B.-S."/>
            <person name="Jung M."/>
            <person name="Ginzburg D."/>
            <person name="Zhao K."/>
            <person name="Won S.Y."/>
            <person name="Oh T.-J."/>
            <person name="Yu Y."/>
            <person name="Kim N.-H."/>
            <person name="Lee O.R."/>
            <person name="Lee T.-H."/>
            <person name="Bashyal P."/>
            <person name="Kim T.-S."/>
            <person name="Lee W.-H."/>
            <person name="Kawkins C."/>
            <person name="Kim C.-K."/>
            <person name="Kim J.S."/>
            <person name="Ahn B.O."/>
            <person name="Rhee S.Y."/>
            <person name="Sohng J.K."/>
        </authorList>
    </citation>
    <scope>NUCLEOTIDE SEQUENCE</scope>
    <source>
        <tissue evidence="6">Leaf</tissue>
    </source>
</reference>
<dbReference type="PRINTS" id="PR00291">
    <property type="entry name" value="KUNITZINHBTR"/>
</dbReference>
<keyword evidence="4" id="KW-1015">Disulfide bond</keyword>
<protein>
    <submittedName>
        <fullName evidence="6">Kunitz-type trypsin inhibitor KTI1</fullName>
    </submittedName>
</protein>
<keyword evidence="5" id="KW-0732">Signal</keyword>
<evidence type="ECO:0000256" key="1">
    <source>
        <dbReference type="ARBA" id="ARBA00005440"/>
    </source>
</evidence>
<dbReference type="GO" id="GO:0004867">
    <property type="term" value="F:serine-type endopeptidase inhibitor activity"/>
    <property type="evidence" value="ECO:0007669"/>
    <property type="project" value="UniProtKB-KW"/>
</dbReference>
<dbReference type="PANTHER" id="PTHR33107">
    <property type="entry name" value="KUNITZ TRYPSIN INHIBITOR 2"/>
    <property type="match status" value="1"/>
</dbReference>
<dbReference type="PROSITE" id="PS00283">
    <property type="entry name" value="SOYBEAN_KUNITZ"/>
    <property type="match status" value="1"/>
</dbReference>
<keyword evidence="2" id="KW-0646">Protease inhibitor</keyword>
<feature type="chain" id="PRO_5032884973" evidence="5">
    <location>
        <begin position="24"/>
        <end position="215"/>
    </location>
</feature>
<evidence type="ECO:0000313" key="7">
    <source>
        <dbReference type="Proteomes" id="UP000634136"/>
    </source>
</evidence>
<organism evidence="6 7">
    <name type="scientific">Senna tora</name>
    <dbReference type="NCBI Taxonomy" id="362788"/>
    <lineage>
        <taxon>Eukaryota</taxon>
        <taxon>Viridiplantae</taxon>
        <taxon>Streptophyta</taxon>
        <taxon>Embryophyta</taxon>
        <taxon>Tracheophyta</taxon>
        <taxon>Spermatophyta</taxon>
        <taxon>Magnoliopsida</taxon>
        <taxon>eudicotyledons</taxon>
        <taxon>Gunneridae</taxon>
        <taxon>Pentapetalae</taxon>
        <taxon>rosids</taxon>
        <taxon>fabids</taxon>
        <taxon>Fabales</taxon>
        <taxon>Fabaceae</taxon>
        <taxon>Caesalpinioideae</taxon>
        <taxon>Cassia clade</taxon>
        <taxon>Senna</taxon>
    </lineage>
</organism>
<comment type="caution">
    <text evidence="6">The sequence shown here is derived from an EMBL/GenBank/DDBJ whole genome shotgun (WGS) entry which is preliminary data.</text>
</comment>
<evidence type="ECO:0000256" key="2">
    <source>
        <dbReference type="ARBA" id="ARBA00022690"/>
    </source>
</evidence>
<dbReference type="Proteomes" id="UP000634136">
    <property type="component" value="Unassembled WGS sequence"/>
</dbReference>
<keyword evidence="3" id="KW-0722">Serine protease inhibitor</keyword>
<dbReference type="Pfam" id="PF00197">
    <property type="entry name" value="Kunitz_legume"/>
    <property type="match status" value="1"/>
</dbReference>
<keyword evidence="7" id="KW-1185">Reference proteome</keyword>
<dbReference type="InterPro" id="IPR011065">
    <property type="entry name" value="Kunitz_inhibitor_STI-like_sf"/>
</dbReference>
<evidence type="ECO:0000313" key="6">
    <source>
        <dbReference type="EMBL" id="KAF7813429.1"/>
    </source>
</evidence>
<feature type="signal peptide" evidence="5">
    <location>
        <begin position="1"/>
        <end position="23"/>
    </location>
</feature>
<dbReference type="AlphaFoldDB" id="A0A834T095"/>
<evidence type="ECO:0000256" key="3">
    <source>
        <dbReference type="ARBA" id="ARBA00022900"/>
    </source>
</evidence>
<dbReference type="SMART" id="SM00452">
    <property type="entry name" value="STI"/>
    <property type="match status" value="1"/>
</dbReference>
<sequence>MKKIALLPLSLFLLAFFSTTTSAVVVDMDGEILKNCGSYYILPVFRGMGGGLGLDRTGNETCPLSVVQDRNELSNGMPVRIASPILTTFISEGFPLSLGFNAVPICAHTPSEWTVVKNMNELGYPVKLTGYYQNTLTGVFTIQRHEERDYKIQFCGYDSMMCGDVGIHVDDDGVRHVVVGHVNGPFLVKFKKWTSLVPDFGQPNPPPLPLKASSM</sequence>
<proteinExistence type="inferred from homology"/>
<evidence type="ECO:0000256" key="4">
    <source>
        <dbReference type="ARBA" id="ARBA00023157"/>
    </source>
</evidence>
<dbReference type="EMBL" id="JAAIUW010000010">
    <property type="protein sequence ID" value="KAF7813429.1"/>
    <property type="molecule type" value="Genomic_DNA"/>
</dbReference>
<name>A0A834T095_9FABA</name>
<dbReference type="Gene3D" id="2.80.10.50">
    <property type="match status" value="1"/>
</dbReference>
<dbReference type="PANTHER" id="PTHR33107:SF81">
    <property type="entry name" value="TRYPSIN INHIBITOR A"/>
    <property type="match status" value="1"/>
</dbReference>
<dbReference type="OrthoDB" id="1745944at2759"/>
<dbReference type="SUPFAM" id="SSF50386">
    <property type="entry name" value="STI-like"/>
    <property type="match status" value="1"/>
</dbReference>
<evidence type="ECO:0000256" key="5">
    <source>
        <dbReference type="SAM" id="SignalP"/>
    </source>
</evidence>
<gene>
    <name evidence="6" type="ORF">G2W53_034405</name>
</gene>